<evidence type="ECO:0000256" key="4">
    <source>
        <dbReference type="ARBA" id="ARBA00023180"/>
    </source>
</evidence>
<protein>
    <recommendedName>
        <fullName evidence="5">Carboxylic ester hydrolase</fullName>
        <ecNumber evidence="5">3.1.1.-</ecNumber>
    </recommendedName>
</protein>
<dbReference type="InterPro" id="IPR019826">
    <property type="entry name" value="Carboxylesterase_B_AS"/>
</dbReference>
<dbReference type="Gene3D" id="3.40.50.1820">
    <property type="entry name" value="alpha/beta hydrolase"/>
    <property type="match status" value="1"/>
</dbReference>
<dbReference type="EMBL" id="OV725083">
    <property type="protein sequence ID" value="CAH1407436.1"/>
    <property type="molecule type" value="Genomic_DNA"/>
</dbReference>
<dbReference type="AlphaFoldDB" id="A0A9P0HSY2"/>
<dbReference type="Proteomes" id="UP001152798">
    <property type="component" value="Chromosome 7"/>
</dbReference>
<dbReference type="PANTHER" id="PTHR11559">
    <property type="entry name" value="CARBOXYLESTERASE"/>
    <property type="match status" value="1"/>
</dbReference>
<dbReference type="PROSITE" id="PS00941">
    <property type="entry name" value="CARBOXYLESTERASE_B_2"/>
    <property type="match status" value="1"/>
</dbReference>
<dbReference type="Pfam" id="PF00135">
    <property type="entry name" value="COesterase"/>
    <property type="match status" value="1"/>
</dbReference>
<keyword evidence="2" id="KW-0719">Serine esterase</keyword>
<keyword evidence="4" id="KW-0325">Glycoprotein</keyword>
<comment type="similarity">
    <text evidence="1 5">Belongs to the type-B carboxylesterase/lipase family.</text>
</comment>
<dbReference type="InterPro" id="IPR050309">
    <property type="entry name" value="Type-B_Carboxylest/Lipase"/>
</dbReference>
<evidence type="ECO:0000256" key="2">
    <source>
        <dbReference type="ARBA" id="ARBA00022487"/>
    </source>
</evidence>
<dbReference type="EC" id="3.1.1.-" evidence="5"/>
<evidence type="ECO:0000256" key="1">
    <source>
        <dbReference type="ARBA" id="ARBA00005964"/>
    </source>
</evidence>
<sequence>MLTVVLCVAALGHLVLGENPQVTTSYGTMKGQVLKSRDGKDFFSFTSIPYAKPPVGERRFMISEKADNWTGILDTTKPIPTCFQRNQWTPEPPTLGQEDCLYLNVFTPKLTGKYPVIFSIHGGGFNSGSAAGFGSAKFFMDEDVVFVAANYRLGTIGFLSFEDKVIPGNNGLKDQALALEWVRKEISAFGGDPNLITVIGESAGGASSNLICAAPRTNGIIKGCVSQSGNGWTPWAILKPGEGKKMALNLAKAVNCTENGLLKCLQDKPIELVGDMSLLQDNNTVVTNPSPVLESADGPGAILTSWPTAADHKYPWIIGVCQDDGMLFTGVYEYNLKSKEETEKFINTFNETIITQLNLENKPKEFLKIWERFFTKGLEPLRAIRNLFTEYLFLNPTLVALNKHAGPTYFYNFNYTGGPQMFVGNKEAKGVGHAAELSYFFETFSEKPGWPKHADVQLSKQLVKMWADFARNQTPNSQGTLQWSQFQGKYFLDIQNSGVTLSNFTQYQEILGFWRDIFPDHTSGSSSIHSSLLFIGALGIFTVFKTIFF</sequence>
<dbReference type="OrthoDB" id="19653at2759"/>
<evidence type="ECO:0000256" key="3">
    <source>
        <dbReference type="ARBA" id="ARBA00022801"/>
    </source>
</evidence>
<dbReference type="InterPro" id="IPR002018">
    <property type="entry name" value="CarbesteraseB"/>
</dbReference>
<name>A0A9P0HSY2_NEZVI</name>
<proteinExistence type="inferred from homology"/>
<evidence type="ECO:0000259" key="6">
    <source>
        <dbReference type="Pfam" id="PF00135"/>
    </source>
</evidence>
<accession>A0A9P0HSY2</accession>
<keyword evidence="3 5" id="KW-0378">Hydrolase</keyword>
<keyword evidence="5" id="KW-0732">Signal</keyword>
<evidence type="ECO:0000313" key="7">
    <source>
        <dbReference type="EMBL" id="CAH1407436.1"/>
    </source>
</evidence>
<feature type="domain" description="Carboxylesterase type B" evidence="6">
    <location>
        <begin position="19"/>
        <end position="502"/>
    </location>
</feature>
<evidence type="ECO:0000256" key="5">
    <source>
        <dbReference type="RuleBase" id="RU361235"/>
    </source>
</evidence>
<dbReference type="GO" id="GO:0052689">
    <property type="term" value="F:carboxylic ester hydrolase activity"/>
    <property type="evidence" value="ECO:0007669"/>
    <property type="project" value="UniProtKB-KW"/>
</dbReference>
<feature type="signal peptide" evidence="5">
    <location>
        <begin position="1"/>
        <end position="17"/>
    </location>
</feature>
<dbReference type="SUPFAM" id="SSF53474">
    <property type="entry name" value="alpha/beta-Hydrolases"/>
    <property type="match status" value="1"/>
</dbReference>
<dbReference type="InterPro" id="IPR029058">
    <property type="entry name" value="AB_hydrolase_fold"/>
</dbReference>
<gene>
    <name evidence="7" type="ORF">NEZAVI_LOCUS15152</name>
</gene>
<evidence type="ECO:0000313" key="8">
    <source>
        <dbReference type="Proteomes" id="UP001152798"/>
    </source>
</evidence>
<keyword evidence="8" id="KW-1185">Reference proteome</keyword>
<reference evidence="7" key="1">
    <citation type="submission" date="2022-01" db="EMBL/GenBank/DDBJ databases">
        <authorList>
            <person name="King R."/>
        </authorList>
    </citation>
    <scope>NUCLEOTIDE SEQUENCE</scope>
</reference>
<dbReference type="InterPro" id="IPR019819">
    <property type="entry name" value="Carboxylesterase_B_CS"/>
</dbReference>
<feature type="chain" id="PRO_5040547656" description="Carboxylic ester hydrolase" evidence="5">
    <location>
        <begin position="18"/>
        <end position="549"/>
    </location>
</feature>
<dbReference type="PROSITE" id="PS00122">
    <property type="entry name" value="CARBOXYLESTERASE_B_1"/>
    <property type="match status" value="1"/>
</dbReference>
<organism evidence="7 8">
    <name type="scientific">Nezara viridula</name>
    <name type="common">Southern green stink bug</name>
    <name type="synonym">Cimex viridulus</name>
    <dbReference type="NCBI Taxonomy" id="85310"/>
    <lineage>
        <taxon>Eukaryota</taxon>
        <taxon>Metazoa</taxon>
        <taxon>Ecdysozoa</taxon>
        <taxon>Arthropoda</taxon>
        <taxon>Hexapoda</taxon>
        <taxon>Insecta</taxon>
        <taxon>Pterygota</taxon>
        <taxon>Neoptera</taxon>
        <taxon>Paraneoptera</taxon>
        <taxon>Hemiptera</taxon>
        <taxon>Heteroptera</taxon>
        <taxon>Panheteroptera</taxon>
        <taxon>Pentatomomorpha</taxon>
        <taxon>Pentatomoidea</taxon>
        <taxon>Pentatomidae</taxon>
        <taxon>Pentatominae</taxon>
        <taxon>Nezara</taxon>
    </lineage>
</organism>